<evidence type="ECO:0000256" key="3">
    <source>
        <dbReference type="PROSITE-ProRule" id="PRU01331"/>
    </source>
</evidence>
<feature type="domain" description="GS catalytic" evidence="5">
    <location>
        <begin position="111"/>
        <end position="440"/>
    </location>
</feature>
<dbReference type="SMART" id="SM01230">
    <property type="entry name" value="Gln-synt_C"/>
    <property type="match status" value="1"/>
</dbReference>
<evidence type="ECO:0000259" key="5">
    <source>
        <dbReference type="PROSITE" id="PS51987"/>
    </source>
</evidence>
<gene>
    <name evidence="6" type="primary">glnA3</name>
    <name evidence="6" type="ORF">GCM10009765_12970</name>
</gene>
<keyword evidence="2" id="KW-0436">Ligase</keyword>
<proteinExistence type="inferred from homology"/>
<organism evidence="6 7">
    <name type="scientific">Fodinicola feengrottensis</name>
    <dbReference type="NCBI Taxonomy" id="435914"/>
    <lineage>
        <taxon>Bacteria</taxon>
        <taxon>Bacillati</taxon>
        <taxon>Actinomycetota</taxon>
        <taxon>Actinomycetes</taxon>
        <taxon>Mycobacteriales</taxon>
        <taxon>Fodinicola</taxon>
    </lineage>
</organism>
<evidence type="ECO:0000256" key="2">
    <source>
        <dbReference type="ARBA" id="ARBA00022598"/>
    </source>
</evidence>
<dbReference type="InterPro" id="IPR036651">
    <property type="entry name" value="Gln_synt_N_sf"/>
</dbReference>
<dbReference type="InterPro" id="IPR008146">
    <property type="entry name" value="Gln_synth_cat_dom"/>
</dbReference>
<dbReference type="EMBL" id="BAAANY010000005">
    <property type="protein sequence ID" value="GAA1664800.1"/>
    <property type="molecule type" value="Genomic_DNA"/>
</dbReference>
<name>A0ABN2G3N3_9ACTN</name>
<evidence type="ECO:0000313" key="6">
    <source>
        <dbReference type="EMBL" id="GAA1664800.1"/>
    </source>
</evidence>
<dbReference type="PROSITE" id="PS51987">
    <property type="entry name" value="GS_CATALYTIC"/>
    <property type="match status" value="1"/>
</dbReference>
<comment type="caution">
    <text evidence="6">The sequence shown here is derived from an EMBL/GenBank/DDBJ whole genome shotgun (WGS) entry which is preliminary data.</text>
</comment>
<dbReference type="PANTHER" id="PTHR43785">
    <property type="entry name" value="GAMMA-GLUTAMYLPUTRESCINE SYNTHETASE"/>
    <property type="match status" value="1"/>
</dbReference>
<dbReference type="Proteomes" id="UP001500618">
    <property type="component" value="Unassembled WGS sequence"/>
</dbReference>
<evidence type="ECO:0000313" key="7">
    <source>
        <dbReference type="Proteomes" id="UP001500618"/>
    </source>
</evidence>
<evidence type="ECO:0000256" key="4">
    <source>
        <dbReference type="RuleBase" id="RU000384"/>
    </source>
</evidence>
<evidence type="ECO:0000256" key="1">
    <source>
        <dbReference type="ARBA" id="ARBA00009897"/>
    </source>
</evidence>
<dbReference type="Pfam" id="PF00120">
    <property type="entry name" value="Gln-synt_C"/>
    <property type="match status" value="1"/>
</dbReference>
<comment type="similarity">
    <text evidence="1 3 4">Belongs to the glutamine synthetase family.</text>
</comment>
<dbReference type="Gene3D" id="3.30.590.10">
    <property type="entry name" value="Glutamine synthetase/guanido kinase, catalytic domain"/>
    <property type="match status" value="1"/>
</dbReference>
<sequence>MSEAAIKRLRDQGLRLLATTFVCNAGVVRTKAVPAGRLESLAANGVGMSPVMAVMAVDGGITSGGGYGGPVGDMRLFPDWDAAVVLDPVTGLGWAPVDQLSQELEPMSCCSRSALRRVAQAATADYQMAFEIEFTVFDGGVVAHHGPAYGAVPLFELDELCVDIVEALDRVGVAVDQIHPEYGPGQLELSVAPAAPIAAVDRYVLTRLVIRRVAQEHGLTVSYAPLTVPDSVGNGAHLHFSPWRDGKNLFGGGTGQHGLTVDGEHLIAGVVEGLAEAIALLASGALSYERLLPSRWAAPWATWGLENRESAVRLVQGTKTARPNSANAEVKVVDGAANPYLAAAAVIALAERGLAQKTPLPEPVTADPASLSDAERTQRGIRRLPADLGTALDALQFSSFFSETLSPDLLGSFVAVRRYEHETYGGQPVADRIRALRWSY</sequence>
<dbReference type="PANTHER" id="PTHR43785:SF12">
    <property type="entry name" value="TYPE-1 GLUTAMINE SYNTHETASE 2"/>
    <property type="match status" value="1"/>
</dbReference>
<dbReference type="RefSeq" id="WP_344308043.1">
    <property type="nucleotide sequence ID" value="NZ_BAAANY010000005.1"/>
</dbReference>
<keyword evidence="7" id="KW-1185">Reference proteome</keyword>
<dbReference type="Gene3D" id="3.10.20.70">
    <property type="entry name" value="Glutamine synthetase, N-terminal domain"/>
    <property type="match status" value="1"/>
</dbReference>
<accession>A0ABN2G3N3</accession>
<dbReference type="SUPFAM" id="SSF55931">
    <property type="entry name" value="Glutamine synthetase/guanido kinase"/>
    <property type="match status" value="1"/>
</dbReference>
<reference evidence="6 7" key="1">
    <citation type="journal article" date="2019" name="Int. J. Syst. Evol. Microbiol.">
        <title>The Global Catalogue of Microorganisms (GCM) 10K type strain sequencing project: providing services to taxonomists for standard genome sequencing and annotation.</title>
        <authorList>
            <consortium name="The Broad Institute Genomics Platform"/>
            <consortium name="The Broad Institute Genome Sequencing Center for Infectious Disease"/>
            <person name="Wu L."/>
            <person name="Ma J."/>
        </authorList>
    </citation>
    <scope>NUCLEOTIDE SEQUENCE [LARGE SCALE GENOMIC DNA]</scope>
    <source>
        <strain evidence="6 7">JCM 14718</strain>
    </source>
</reference>
<dbReference type="InterPro" id="IPR014746">
    <property type="entry name" value="Gln_synth/guanido_kin_cat_dom"/>
</dbReference>
<protein>
    <submittedName>
        <fullName evidence="6">Gamma-glutamylpolyamine synthetase GlnA3</fullName>
    </submittedName>
</protein>